<name>A0A7J5BYV2_9MICO</name>
<protein>
    <submittedName>
        <fullName evidence="10">ABC transporter ATP-binding protein</fullName>
    </submittedName>
</protein>
<comment type="caution">
    <text evidence="10">The sequence shown here is derived from an EMBL/GenBank/DDBJ whole genome shotgun (WGS) entry which is preliminary data.</text>
</comment>
<dbReference type="EMBL" id="WBJZ01000006">
    <property type="protein sequence ID" value="KAB1659536.1"/>
    <property type="molecule type" value="Genomic_DNA"/>
</dbReference>
<feature type="transmembrane region" description="Helical" evidence="7">
    <location>
        <begin position="283"/>
        <end position="304"/>
    </location>
</feature>
<keyword evidence="6 7" id="KW-0472">Membrane</keyword>
<reference evidence="10 11" key="1">
    <citation type="submission" date="2019-09" db="EMBL/GenBank/DDBJ databases">
        <title>Phylogeny of genus Pseudoclavibacter and closely related genus.</title>
        <authorList>
            <person name="Li Y."/>
        </authorList>
    </citation>
    <scope>NUCLEOTIDE SEQUENCE [LARGE SCALE GENOMIC DNA]</scope>
    <source>
        <strain evidence="10 11">DSM 23821</strain>
    </source>
</reference>
<organism evidence="10 11">
    <name type="scientific">Pseudoclavibacter chungangensis</name>
    <dbReference type="NCBI Taxonomy" id="587635"/>
    <lineage>
        <taxon>Bacteria</taxon>
        <taxon>Bacillati</taxon>
        <taxon>Actinomycetota</taxon>
        <taxon>Actinomycetes</taxon>
        <taxon>Micrococcales</taxon>
        <taxon>Microbacteriaceae</taxon>
        <taxon>Pseudoclavibacter</taxon>
    </lineage>
</organism>
<feature type="transmembrane region" description="Helical" evidence="7">
    <location>
        <begin position="20"/>
        <end position="42"/>
    </location>
</feature>
<gene>
    <name evidence="10" type="ORF">F8O01_06330</name>
</gene>
<evidence type="ECO:0000256" key="4">
    <source>
        <dbReference type="ARBA" id="ARBA00022840"/>
    </source>
</evidence>
<feature type="domain" description="ABC transporter" evidence="8">
    <location>
        <begin position="349"/>
        <end position="583"/>
    </location>
</feature>
<dbReference type="PROSITE" id="PS00211">
    <property type="entry name" value="ABC_TRANSPORTER_1"/>
    <property type="match status" value="1"/>
</dbReference>
<feature type="domain" description="ABC transmembrane type-1" evidence="9">
    <location>
        <begin position="19"/>
        <end position="309"/>
    </location>
</feature>
<dbReference type="OrthoDB" id="9806127at2"/>
<evidence type="ECO:0000256" key="1">
    <source>
        <dbReference type="ARBA" id="ARBA00004651"/>
    </source>
</evidence>
<feature type="transmembrane region" description="Helical" evidence="7">
    <location>
        <begin position="252"/>
        <end position="271"/>
    </location>
</feature>
<dbReference type="PANTHER" id="PTHR43394:SF1">
    <property type="entry name" value="ATP-BINDING CASSETTE SUB-FAMILY B MEMBER 10, MITOCHONDRIAL"/>
    <property type="match status" value="1"/>
</dbReference>
<dbReference type="AlphaFoldDB" id="A0A7J5BYV2"/>
<keyword evidence="2 7" id="KW-0812">Transmembrane</keyword>
<dbReference type="InterPro" id="IPR036640">
    <property type="entry name" value="ABC1_TM_sf"/>
</dbReference>
<dbReference type="Proteomes" id="UP000467240">
    <property type="component" value="Unassembled WGS sequence"/>
</dbReference>
<dbReference type="PROSITE" id="PS50893">
    <property type="entry name" value="ABC_TRANSPORTER_2"/>
    <property type="match status" value="1"/>
</dbReference>
<keyword evidence="4 10" id="KW-0067">ATP-binding</keyword>
<evidence type="ECO:0000313" key="10">
    <source>
        <dbReference type="EMBL" id="KAB1659536.1"/>
    </source>
</evidence>
<dbReference type="Pfam" id="PF00005">
    <property type="entry name" value="ABC_tran"/>
    <property type="match status" value="1"/>
</dbReference>
<dbReference type="PROSITE" id="PS50929">
    <property type="entry name" value="ABC_TM1F"/>
    <property type="match status" value="1"/>
</dbReference>
<evidence type="ECO:0000313" key="11">
    <source>
        <dbReference type="Proteomes" id="UP000467240"/>
    </source>
</evidence>
<evidence type="ECO:0000259" key="8">
    <source>
        <dbReference type="PROSITE" id="PS50893"/>
    </source>
</evidence>
<dbReference type="RefSeq" id="WP_158040036.1">
    <property type="nucleotide sequence ID" value="NZ_JACCFV010000001.1"/>
</dbReference>
<dbReference type="InterPro" id="IPR003439">
    <property type="entry name" value="ABC_transporter-like_ATP-bd"/>
</dbReference>
<dbReference type="GO" id="GO:0005886">
    <property type="term" value="C:plasma membrane"/>
    <property type="evidence" value="ECO:0007669"/>
    <property type="project" value="UniProtKB-SubCell"/>
</dbReference>
<dbReference type="Gene3D" id="3.40.50.300">
    <property type="entry name" value="P-loop containing nucleotide triphosphate hydrolases"/>
    <property type="match status" value="1"/>
</dbReference>
<evidence type="ECO:0000256" key="3">
    <source>
        <dbReference type="ARBA" id="ARBA00022741"/>
    </source>
</evidence>
<keyword evidence="5 7" id="KW-1133">Transmembrane helix</keyword>
<proteinExistence type="predicted"/>
<dbReference type="Pfam" id="PF00664">
    <property type="entry name" value="ABC_membrane"/>
    <property type="match status" value="1"/>
</dbReference>
<dbReference type="InterPro" id="IPR017871">
    <property type="entry name" value="ABC_transporter-like_CS"/>
</dbReference>
<dbReference type="InterPro" id="IPR039421">
    <property type="entry name" value="Type_1_exporter"/>
</dbReference>
<evidence type="ECO:0000259" key="9">
    <source>
        <dbReference type="PROSITE" id="PS50929"/>
    </source>
</evidence>
<evidence type="ECO:0000256" key="2">
    <source>
        <dbReference type="ARBA" id="ARBA00022692"/>
    </source>
</evidence>
<feature type="transmembrane region" description="Helical" evidence="7">
    <location>
        <begin position="166"/>
        <end position="185"/>
    </location>
</feature>
<dbReference type="Gene3D" id="1.20.1560.10">
    <property type="entry name" value="ABC transporter type 1, transmembrane domain"/>
    <property type="match status" value="1"/>
</dbReference>
<dbReference type="InterPro" id="IPR011527">
    <property type="entry name" value="ABC1_TM_dom"/>
</dbReference>
<dbReference type="SUPFAM" id="SSF90123">
    <property type="entry name" value="ABC transporter transmembrane region"/>
    <property type="match status" value="1"/>
</dbReference>
<dbReference type="GO" id="GO:0015421">
    <property type="term" value="F:ABC-type oligopeptide transporter activity"/>
    <property type="evidence" value="ECO:0007669"/>
    <property type="project" value="TreeGrafter"/>
</dbReference>
<dbReference type="GO" id="GO:0005524">
    <property type="term" value="F:ATP binding"/>
    <property type="evidence" value="ECO:0007669"/>
    <property type="project" value="UniProtKB-KW"/>
</dbReference>
<feature type="transmembrane region" description="Helical" evidence="7">
    <location>
        <begin position="140"/>
        <end position="160"/>
    </location>
</feature>
<evidence type="ECO:0000256" key="7">
    <source>
        <dbReference type="SAM" id="Phobius"/>
    </source>
</evidence>
<dbReference type="SMART" id="SM00382">
    <property type="entry name" value="AAA"/>
    <property type="match status" value="1"/>
</dbReference>
<comment type="subcellular location">
    <subcellularLocation>
        <location evidence="1">Cell membrane</location>
        <topology evidence="1">Multi-pass membrane protein</topology>
    </subcellularLocation>
</comment>
<feature type="transmembrane region" description="Helical" evidence="7">
    <location>
        <begin position="62"/>
        <end position="88"/>
    </location>
</feature>
<accession>A0A7J5BYV2</accession>
<keyword evidence="3" id="KW-0547">Nucleotide-binding</keyword>
<dbReference type="PANTHER" id="PTHR43394">
    <property type="entry name" value="ATP-DEPENDENT PERMEASE MDL1, MITOCHONDRIAL"/>
    <property type="match status" value="1"/>
</dbReference>
<dbReference type="InterPro" id="IPR027417">
    <property type="entry name" value="P-loop_NTPase"/>
</dbReference>
<keyword evidence="11" id="KW-1185">Reference proteome</keyword>
<dbReference type="SUPFAM" id="SSF52540">
    <property type="entry name" value="P-loop containing nucleoside triphosphate hydrolases"/>
    <property type="match status" value="1"/>
</dbReference>
<evidence type="ECO:0000256" key="5">
    <source>
        <dbReference type="ARBA" id="ARBA00022989"/>
    </source>
</evidence>
<dbReference type="FunFam" id="3.40.50.300:FF:000218">
    <property type="entry name" value="Multidrug ABC transporter ATP-binding protein"/>
    <property type="match status" value="1"/>
</dbReference>
<sequence length="602" mass="65068">MRALGRILTFTRSLTPSYLVIVAASVFTSAAALATPFITGALTNTIVENMRTGAPVSDSVHAVVLGMLAYLGIGLASIAATAIGGLVGDVMSERMRAMLSTRYFDHLLRLPQSYFDEELTGTVVSRLDRSIVTITEFAKVFANQFLSTLITTGAILVILAVYAWPIAVLLALIVPVYIWLTSLTSRRWQRLENRKNEQVDLARGRFAEVIGQIRVVASFVQGPREANRFDERFTSVVTTSVSQSRHWHGMDALRNVVLTTVFATMLGIVFVMTAQGNLSLGDLVVLVQLLAMAVTPVMMMSWFIDASQRAVAGSRDYFEVMSLPPDPALERADDASDEPLEPVPGAPAVEFSGVTFHYEGGADAVRDVSFTVGVGERVALVSESGGGKSTLISLLLGLYEPTEGEILLFGRPIETLSRATLRRAIGVVFQEPQLFSGTVAENIGYAESEPDLERIAVAAARANVTEFVERLPDGFDTIIGERGLKLSGGQRQRVAVARAAFKDAPVLVLDEATSALDTRSERLVQEGLDELMVGRSSLIVAHRLSTIASVDRIVTLRDGTVDEIGAPAALAVSGGLYEELLTLQRSGTKADRKRLKDHGLRL</sequence>
<dbReference type="CDD" id="cd07346">
    <property type="entry name" value="ABC_6TM_exporters"/>
    <property type="match status" value="1"/>
</dbReference>
<dbReference type="GO" id="GO:0016887">
    <property type="term" value="F:ATP hydrolysis activity"/>
    <property type="evidence" value="ECO:0007669"/>
    <property type="project" value="InterPro"/>
</dbReference>
<evidence type="ECO:0000256" key="6">
    <source>
        <dbReference type="ARBA" id="ARBA00023136"/>
    </source>
</evidence>
<dbReference type="InterPro" id="IPR003593">
    <property type="entry name" value="AAA+_ATPase"/>
</dbReference>